<evidence type="ECO:0000313" key="2">
    <source>
        <dbReference type="EMBL" id="KZS07836.1"/>
    </source>
</evidence>
<feature type="coiled-coil region" evidence="1">
    <location>
        <begin position="107"/>
        <end position="134"/>
    </location>
</feature>
<organism evidence="2 3">
    <name type="scientific">Daphnia magna</name>
    <dbReference type="NCBI Taxonomy" id="35525"/>
    <lineage>
        <taxon>Eukaryota</taxon>
        <taxon>Metazoa</taxon>
        <taxon>Ecdysozoa</taxon>
        <taxon>Arthropoda</taxon>
        <taxon>Crustacea</taxon>
        <taxon>Branchiopoda</taxon>
        <taxon>Diplostraca</taxon>
        <taxon>Cladocera</taxon>
        <taxon>Anomopoda</taxon>
        <taxon>Daphniidae</taxon>
        <taxon>Daphnia</taxon>
    </lineage>
</organism>
<dbReference type="AlphaFoldDB" id="A0A164QKE4"/>
<feature type="coiled-coil region" evidence="1">
    <location>
        <begin position="422"/>
        <end position="540"/>
    </location>
</feature>
<sequence length="547" mass="64296">MVDGVSASVPLNEGSKLSELLSIGEDSVPTDLTVSVSVPSQDQEISEISLIVDGEKKSQQEQYYQEVVKRLRIELQLQKLSVSKKDVETERILADKQQEIELLKQHVNLSHRENETLKKENNSLSQNIVDLQTKNLRQVSCFHHNNGIRCGALRLLLSENQVLEEVTAKTKEIVNELEKRITELTVKHQRALNFIEKDDEITFDEFERLRANQNVLLVKSQKLDRENESLRKSAEKWKKKFTKLRDQYENRLQDEVGKLRQSLQRQIQMLRSSGKEALESKLLETEQRRDKAMKEINYWRNMSEKLKSKIRESEVNEDKRRLQLEEVESKKNELVQHLSIIASTKSRLEKELNENKRKSEASIENLKQDISEHEKRTQQYQLRIESLTKSLNEYEEAFLAIYGVDEQSNRWPPLLKIQSQHISRISRRVTQLETENSILQKQQNVLAKKIHQLENELESKDKMLSQIQERAPETVGLFRDKDTLLRELRSQINRKDLQLMEYACQVERLKRTRNQLASDLEEVLRDRTALEDVKNMLKQQKNVENED</sequence>
<dbReference type="OrthoDB" id="299638at2759"/>
<dbReference type="Proteomes" id="UP000076858">
    <property type="component" value="Unassembled WGS sequence"/>
</dbReference>
<proteinExistence type="predicted"/>
<gene>
    <name evidence="2" type="ORF">APZ42_028209</name>
</gene>
<dbReference type="EMBL" id="LRGB01002384">
    <property type="protein sequence ID" value="KZS07836.1"/>
    <property type="molecule type" value="Genomic_DNA"/>
</dbReference>
<name>A0A164QKE4_9CRUS</name>
<evidence type="ECO:0000313" key="3">
    <source>
        <dbReference type="Proteomes" id="UP000076858"/>
    </source>
</evidence>
<dbReference type="STRING" id="35525.A0A164QKE4"/>
<reference evidence="2 3" key="1">
    <citation type="submission" date="2016-03" db="EMBL/GenBank/DDBJ databases">
        <title>EvidentialGene: Evidence-directed Construction of Genes on Genomes.</title>
        <authorList>
            <person name="Gilbert D.G."/>
            <person name="Choi J.-H."/>
            <person name="Mockaitis K."/>
            <person name="Colbourne J."/>
            <person name="Pfrender M."/>
        </authorList>
    </citation>
    <scope>NUCLEOTIDE SEQUENCE [LARGE SCALE GENOMIC DNA]</scope>
    <source>
        <strain evidence="2 3">Xinb3</strain>
        <tissue evidence="2">Complete organism</tissue>
    </source>
</reference>
<accession>A0A164QKE4</accession>
<feature type="coiled-coil region" evidence="1">
    <location>
        <begin position="220"/>
        <end position="295"/>
    </location>
</feature>
<evidence type="ECO:0000256" key="1">
    <source>
        <dbReference type="SAM" id="Coils"/>
    </source>
</evidence>
<keyword evidence="3" id="KW-1185">Reference proteome</keyword>
<feature type="coiled-coil region" evidence="1">
    <location>
        <begin position="345"/>
        <end position="397"/>
    </location>
</feature>
<comment type="caution">
    <text evidence="2">The sequence shown here is derived from an EMBL/GenBank/DDBJ whole genome shotgun (WGS) entry which is preliminary data.</text>
</comment>
<protein>
    <submittedName>
        <fullName evidence="2">Putative Progesterone-induced-blocking factor 1/sw</fullName>
    </submittedName>
</protein>
<keyword evidence="1" id="KW-0175">Coiled coil</keyword>